<dbReference type="InterPro" id="IPR029063">
    <property type="entry name" value="SAM-dependent_MTases_sf"/>
</dbReference>
<gene>
    <name evidence="2" type="ORF">FHR82_009110</name>
</gene>
<dbReference type="CDD" id="cd02440">
    <property type="entry name" value="AdoMet_MTases"/>
    <property type="match status" value="1"/>
</dbReference>
<evidence type="ECO:0000313" key="2">
    <source>
        <dbReference type="EMBL" id="MBB4912836.1"/>
    </source>
</evidence>
<dbReference type="Proteomes" id="UP000520767">
    <property type="component" value="Unassembled WGS sequence"/>
</dbReference>
<keyword evidence="2" id="KW-0808">Transferase</keyword>
<dbReference type="RefSeq" id="WP_311771599.1">
    <property type="nucleotide sequence ID" value="NZ_JACHJQ010000017.1"/>
</dbReference>
<dbReference type="PANTHER" id="PTHR43591">
    <property type="entry name" value="METHYLTRANSFERASE"/>
    <property type="match status" value="1"/>
</dbReference>
<dbReference type="EMBL" id="JACHJQ010000017">
    <property type="protein sequence ID" value="MBB4912836.1"/>
    <property type="molecule type" value="Genomic_DNA"/>
</dbReference>
<dbReference type="SUPFAM" id="SSF53335">
    <property type="entry name" value="S-adenosyl-L-methionine-dependent methyltransferases"/>
    <property type="match status" value="1"/>
</dbReference>
<comment type="caution">
    <text evidence="2">The sequence shown here is derived from an EMBL/GenBank/DDBJ whole genome shotgun (WGS) entry which is preliminary data.</text>
</comment>
<dbReference type="InterPro" id="IPR041698">
    <property type="entry name" value="Methyltransf_25"/>
</dbReference>
<dbReference type="Gene3D" id="3.40.50.150">
    <property type="entry name" value="Vaccinia Virus protein VP39"/>
    <property type="match status" value="1"/>
</dbReference>
<accession>A0A7W7QGV1</accession>
<dbReference type="GO" id="GO:0008168">
    <property type="term" value="F:methyltransferase activity"/>
    <property type="evidence" value="ECO:0007669"/>
    <property type="project" value="UniProtKB-KW"/>
</dbReference>
<keyword evidence="3" id="KW-1185">Reference proteome</keyword>
<proteinExistence type="predicted"/>
<protein>
    <submittedName>
        <fullName evidence="2">SAM-dependent methyltransferase</fullName>
    </submittedName>
</protein>
<dbReference type="AlphaFoldDB" id="A0A7W7QGV1"/>
<dbReference type="GO" id="GO:0032259">
    <property type="term" value="P:methylation"/>
    <property type="evidence" value="ECO:0007669"/>
    <property type="project" value="UniProtKB-KW"/>
</dbReference>
<feature type="domain" description="Methyltransferase" evidence="1">
    <location>
        <begin position="30"/>
        <end position="124"/>
    </location>
</feature>
<evidence type="ECO:0000313" key="3">
    <source>
        <dbReference type="Proteomes" id="UP000520767"/>
    </source>
</evidence>
<keyword evidence="2" id="KW-0489">Methyltransferase</keyword>
<name>A0A7W7QGV1_9PSEU</name>
<reference evidence="2 3" key="1">
    <citation type="submission" date="2020-08" db="EMBL/GenBank/DDBJ databases">
        <title>Genomic Encyclopedia of Type Strains, Phase III (KMG-III): the genomes of soil and plant-associated and newly described type strains.</title>
        <authorList>
            <person name="Whitman W."/>
        </authorList>
    </citation>
    <scope>NUCLEOTIDE SEQUENCE [LARGE SCALE GENOMIC DNA]</scope>
    <source>
        <strain evidence="2 3">CECT 8960</strain>
    </source>
</reference>
<sequence length="257" mass="27568">MTEVFDYDAELSRYHARLRAAAAVRTADRVLDIGCGTGQTTREAARAATAGSALGVDLSGPMVDRARRLSEGEGLRNVTFERADAQVHPFAPGDFTVGLSRFGTMFFSDPVVAFTNIGRALRPGARLVQLVWQAHDRQEWSGAVRQALTGGRMAQAGPGHAAFSLADPTVTAGTLTAAGFTAVEITEVREPVYYGPDAASARDALFELRMVQDVVAGLDAEETARALDRLQAMLDAHDTGDGVWFDSAAWLVTARRR</sequence>
<organism evidence="2 3">
    <name type="scientific">Actinophytocola algeriensis</name>
    <dbReference type="NCBI Taxonomy" id="1768010"/>
    <lineage>
        <taxon>Bacteria</taxon>
        <taxon>Bacillati</taxon>
        <taxon>Actinomycetota</taxon>
        <taxon>Actinomycetes</taxon>
        <taxon>Pseudonocardiales</taxon>
        <taxon>Pseudonocardiaceae</taxon>
    </lineage>
</organism>
<dbReference type="Pfam" id="PF13649">
    <property type="entry name" value="Methyltransf_25"/>
    <property type="match status" value="1"/>
</dbReference>
<evidence type="ECO:0000259" key="1">
    <source>
        <dbReference type="Pfam" id="PF13649"/>
    </source>
</evidence>